<keyword evidence="3" id="KW-1185">Reference proteome</keyword>
<reference evidence="2 3" key="1">
    <citation type="submission" date="2015-04" db="EMBL/GenBank/DDBJ databases">
        <authorList>
            <person name="Syromyatnikov M.Y."/>
            <person name="Popov V.N."/>
        </authorList>
    </citation>
    <scope>NUCLEOTIDE SEQUENCE [LARGE SCALE GENOMIC DNA]</scope>
</reference>
<organism evidence="2 3">
    <name type="scientific">Clunio marinus</name>
    <dbReference type="NCBI Taxonomy" id="568069"/>
    <lineage>
        <taxon>Eukaryota</taxon>
        <taxon>Metazoa</taxon>
        <taxon>Ecdysozoa</taxon>
        <taxon>Arthropoda</taxon>
        <taxon>Hexapoda</taxon>
        <taxon>Insecta</taxon>
        <taxon>Pterygota</taxon>
        <taxon>Neoptera</taxon>
        <taxon>Endopterygota</taxon>
        <taxon>Diptera</taxon>
        <taxon>Nematocera</taxon>
        <taxon>Chironomoidea</taxon>
        <taxon>Chironomidae</taxon>
        <taxon>Clunio</taxon>
    </lineage>
</organism>
<dbReference type="EMBL" id="CVRI01000022">
    <property type="protein sequence ID" value="CRK92041.1"/>
    <property type="molecule type" value="Genomic_DNA"/>
</dbReference>
<evidence type="ECO:0000313" key="3">
    <source>
        <dbReference type="Proteomes" id="UP000183832"/>
    </source>
</evidence>
<evidence type="ECO:0000256" key="1">
    <source>
        <dbReference type="SAM" id="MobiDB-lite"/>
    </source>
</evidence>
<accession>A0A1J1I0Z5</accession>
<gene>
    <name evidence="2" type="ORF">CLUMA_CG005621</name>
</gene>
<feature type="compositionally biased region" description="Basic and acidic residues" evidence="1">
    <location>
        <begin position="99"/>
        <end position="109"/>
    </location>
</feature>
<sequence>MLDNYILLIFFKLQEKENAWIRKLSPKDALKLSMVLKCFLVTCLPPTLVFISFHSCDIRIWSWNPRRRNKSQNSSKLFSFFFHLPNSLPSSKRLQKELHPFHKQSEKKEIRRKKGKHVDKL</sequence>
<name>A0A1J1I0Z5_9DIPT</name>
<feature type="region of interest" description="Disordered" evidence="1">
    <location>
        <begin position="99"/>
        <end position="121"/>
    </location>
</feature>
<protein>
    <submittedName>
        <fullName evidence="2">CLUMA_CG005621, isoform A</fullName>
    </submittedName>
</protein>
<proteinExistence type="predicted"/>
<feature type="compositionally biased region" description="Basic residues" evidence="1">
    <location>
        <begin position="110"/>
        <end position="121"/>
    </location>
</feature>
<dbReference type="Proteomes" id="UP000183832">
    <property type="component" value="Unassembled WGS sequence"/>
</dbReference>
<evidence type="ECO:0000313" key="2">
    <source>
        <dbReference type="EMBL" id="CRK92041.1"/>
    </source>
</evidence>
<dbReference type="AlphaFoldDB" id="A0A1J1I0Z5"/>